<feature type="compositionally biased region" description="Polar residues" evidence="1">
    <location>
        <begin position="50"/>
        <end position="62"/>
    </location>
</feature>
<evidence type="ECO:0000313" key="3">
    <source>
        <dbReference type="Proteomes" id="UP000499080"/>
    </source>
</evidence>
<dbReference type="EMBL" id="BGPR01000274">
    <property type="protein sequence ID" value="GBM09676.1"/>
    <property type="molecule type" value="Genomic_DNA"/>
</dbReference>
<protein>
    <recommendedName>
        <fullName evidence="4">DDE-1 domain-containing protein</fullName>
    </recommendedName>
</protein>
<reference evidence="2 3" key="1">
    <citation type="journal article" date="2019" name="Sci. Rep.">
        <title>Orb-weaving spider Araneus ventricosus genome elucidates the spidroin gene catalogue.</title>
        <authorList>
            <person name="Kono N."/>
            <person name="Nakamura H."/>
            <person name="Ohtoshi R."/>
            <person name="Moran D.A.P."/>
            <person name="Shinohara A."/>
            <person name="Yoshida Y."/>
            <person name="Fujiwara M."/>
            <person name="Mori M."/>
            <person name="Tomita M."/>
            <person name="Arakawa K."/>
        </authorList>
    </citation>
    <scope>NUCLEOTIDE SEQUENCE [LARGE SCALE GENOMIC DNA]</scope>
</reference>
<accession>A0A4Y2D0P2</accession>
<organism evidence="2 3">
    <name type="scientific">Araneus ventricosus</name>
    <name type="common">Orbweaver spider</name>
    <name type="synonym">Epeira ventricosa</name>
    <dbReference type="NCBI Taxonomy" id="182803"/>
    <lineage>
        <taxon>Eukaryota</taxon>
        <taxon>Metazoa</taxon>
        <taxon>Ecdysozoa</taxon>
        <taxon>Arthropoda</taxon>
        <taxon>Chelicerata</taxon>
        <taxon>Arachnida</taxon>
        <taxon>Araneae</taxon>
        <taxon>Araneomorphae</taxon>
        <taxon>Entelegynae</taxon>
        <taxon>Araneoidea</taxon>
        <taxon>Araneidae</taxon>
        <taxon>Araneus</taxon>
    </lineage>
</organism>
<proteinExistence type="predicted"/>
<evidence type="ECO:0000256" key="1">
    <source>
        <dbReference type="SAM" id="MobiDB-lite"/>
    </source>
</evidence>
<dbReference type="Proteomes" id="UP000499080">
    <property type="component" value="Unassembled WGS sequence"/>
</dbReference>
<sequence>MACPEKTCPTKQRPILFILDGHSSHVRNPDMNDKARENHDFFYKNQLTKSLGKSDPKYTSLSVPGIRDRPGGRGGKTKGFQKKKTRPTKRYDSSSDSSDYCDPPLVDSDDDINLDINDRISQTRAMQLASFVIESSLKTLAEKCGLDVLCSKCGHT</sequence>
<dbReference type="AlphaFoldDB" id="A0A4Y2D0P2"/>
<feature type="compositionally biased region" description="Basic residues" evidence="1">
    <location>
        <begin position="75"/>
        <end position="88"/>
    </location>
</feature>
<gene>
    <name evidence="2" type="ORF">AVEN_186391_1</name>
</gene>
<feature type="region of interest" description="Disordered" evidence="1">
    <location>
        <begin position="50"/>
        <end position="103"/>
    </location>
</feature>
<evidence type="ECO:0008006" key="4">
    <source>
        <dbReference type="Google" id="ProtNLM"/>
    </source>
</evidence>
<name>A0A4Y2D0P2_ARAVE</name>
<evidence type="ECO:0000313" key="2">
    <source>
        <dbReference type="EMBL" id="GBM09676.1"/>
    </source>
</evidence>
<keyword evidence="3" id="KW-1185">Reference proteome</keyword>
<comment type="caution">
    <text evidence="2">The sequence shown here is derived from an EMBL/GenBank/DDBJ whole genome shotgun (WGS) entry which is preliminary data.</text>
</comment>